<evidence type="ECO:0000313" key="1">
    <source>
        <dbReference type="EMBL" id="HIK00479.1"/>
    </source>
</evidence>
<name>A0A832UNK3_9ARCH</name>
<dbReference type="EMBL" id="DVAB01000024">
    <property type="protein sequence ID" value="HIK00479.1"/>
    <property type="molecule type" value="Genomic_DNA"/>
</dbReference>
<proteinExistence type="predicted"/>
<protein>
    <submittedName>
        <fullName evidence="1">Uncharacterized protein</fullName>
    </submittedName>
</protein>
<reference evidence="1 2" key="1">
    <citation type="journal article" name="Nat. Commun.">
        <title>Undinarchaeota illuminate DPANN phylogeny and the impact of gene transfer on archaeal evolution.</title>
        <authorList>
            <person name="Dombrowski N."/>
            <person name="Williams T.A."/>
            <person name="Sun J."/>
            <person name="Woodcroft B.J."/>
            <person name="Lee J.H."/>
            <person name="Minh B.Q."/>
            <person name="Rinke C."/>
            <person name="Spang A."/>
        </authorList>
    </citation>
    <scope>NUCLEOTIDE SEQUENCE [LARGE SCALE GENOMIC DNA]</scope>
    <source>
        <strain evidence="1">MAG_bin1129</strain>
    </source>
</reference>
<accession>A0A832UNK3</accession>
<gene>
    <name evidence="1" type="ORF">H1016_02995</name>
</gene>
<comment type="caution">
    <text evidence="1">The sequence shown here is derived from an EMBL/GenBank/DDBJ whole genome shotgun (WGS) entry which is preliminary data.</text>
</comment>
<keyword evidence="2" id="KW-1185">Reference proteome</keyword>
<evidence type="ECO:0000313" key="2">
    <source>
        <dbReference type="Proteomes" id="UP000646946"/>
    </source>
</evidence>
<organism evidence="1 2">
    <name type="scientific">Candidatus Naiadarchaeum limnaeum</name>
    <dbReference type="NCBI Taxonomy" id="2756139"/>
    <lineage>
        <taxon>Archaea</taxon>
        <taxon>Candidatus Undinarchaeota</taxon>
        <taxon>Candidatus Undinarchaeia</taxon>
        <taxon>Candidatus Naiadarchaeales</taxon>
        <taxon>Candidatus Naiadarchaeaceae</taxon>
        <taxon>Candidatus Naiadarchaeum</taxon>
    </lineage>
</organism>
<dbReference type="AlphaFoldDB" id="A0A832UNK3"/>
<dbReference type="Proteomes" id="UP000646946">
    <property type="component" value="Unassembled WGS sequence"/>
</dbReference>
<sequence length="187" mass="22121">MQFFLKFKDYGWLARFFGECFEYLYKHGEIKFVERERSERKLPRGLWSLSRYLTKKLSYSEIGLRINIAKKQGVSLLIITFLIKSCARSYDEVQGQVDDMYARFKRSRGVVIENFGMKTIYIFHKSEKALAPHEFARLLKSEFADDISTSHADANLYALFRGDYLLKHDRIGAPYYTLRGEEYKFRG</sequence>